<dbReference type="OrthoDB" id="3642124at2759"/>
<proteinExistence type="predicted"/>
<organism evidence="2 3">
    <name type="scientific">Peltaster fructicola</name>
    <dbReference type="NCBI Taxonomy" id="286661"/>
    <lineage>
        <taxon>Eukaryota</taxon>
        <taxon>Fungi</taxon>
        <taxon>Dikarya</taxon>
        <taxon>Ascomycota</taxon>
        <taxon>Pezizomycotina</taxon>
        <taxon>Dothideomycetes</taxon>
        <taxon>Dothideomycetes incertae sedis</taxon>
        <taxon>Peltaster</taxon>
    </lineage>
</organism>
<evidence type="ECO:0000313" key="2">
    <source>
        <dbReference type="EMBL" id="QIX01907.1"/>
    </source>
</evidence>
<keyword evidence="3" id="KW-1185">Reference proteome</keyword>
<name>A0A6H0Y4E7_9PEZI</name>
<reference evidence="2 3" key="1">
    <citation type="journal article" date="2016" name="Sci. Rep.">
        <title>Peltaster fructicola genome reveals evolution from an invasive phytopathogen to an ectophytic parasite.</title>
        <authorList>
            <person name="Xu C."/>
            <person name="Chen H."/>
            <person name="Gleason M.L."/>
            <person name="Xu J.R."/>
            <person name="Liu H."/>
            <person name="Zhang R."/>
            <person name="Sun G."/>
        </authorList>
    </citation>
    <scope>NUCLEOTIDE SEQUENCE [LARGE SCALE GENOMIC DNA]</scope>
    <source>
        <strain evidence="2 3">LNHT1506</strain>
    </source>
</reference>
<dbReference type="Gene3D" id="1.10.10.10">
    <property type="entry name" value="Winged helix-like DNA-binding domain superfamily/Winged helix DNA-binding domain"/>
    <property type="match status" value="1"/>
</dbReference>
<evidence type="ECO:0000313" key="3">
    <source>
        <dbReference type="Proteomes" id="UP000503462"/>
    </source>
</evidence>
<evidence type="ECO:0000256" key="1">
    <source>
        <dbReference type="SAM" id="MobiDB-lite"/>
    </source>
</evidence>
<dbReference type="InterPro" id="IPR036388">
    <property type="entry name" value="WH-like_DNA-bd_sf"/>
</dbReference>
<sequence length="313" mass="36411">MSAIRLEHQALHNIPPKTSGTLYLLEGAAHLQDKAEWPVSIWALKLPRDNHIRWFWATSSTSNMLQYLDTQTLISRPRCVKQAQAEHRRLFTTLKMLFEHFTHIPDSPDFKRAEQMTDWCVDIEDSETACQRLERQPYLYQIHKGTARDMSDDRYLLELEPAERQVASILDLTASKYLLIKRLYFKDFMNELRNNRSRIPVPPRDATHRPTTHSGRTVGGADHAAEGKMDEKDDTSRCTTPATDVSKATPKKRKSTAVRKFDKHVYRLRARNEWTWSRARACAEAWKELGFFEEESYVEWIDAGGMFETIGLQ</sequence>
<dbReference type="Proteomes" id="UP000503462">
    <property type="component" value="Chromosome 5"/>
</dbReference>
<dbReference type="AlphaFoldDB" id="A0A6H0Y4E7"/>
<dbReference type="EMBL" id="CP051143">
    <property type="protein sequence ID" value="QIX01907.1"/>
    <property type="molecule type" value="Genomic_DNA"/>
</dbReference>
<feature type="compositionally biased region" description="Basic and acidic residues" evidence="1">
    <location>
        <begin position="223"/>
        <end position="236"/>
    </location>
</feature>
<gene>
    <name evidence="2" type="ORF">AMS68_007424</name>
</gene>
<feature type="region of interest" description="Disordered" evidence="1">
    <location>
        <begin position="196"/>
        <end position="255"/>
    </location>
</feature>
<accession>A0A6H0Y4E7</accession>
<protein>
    <submittedName>
        <fullName evidence="2">Uncharacterized protein</fullName>
    </submittedName>
</protein>